<dbReference type="AlphaFoldDB" id="A0A1F7YI07"/>
<comment type="caution">
    <text evidence="3">The sequence shown here is derived from an EMBL/GenBank/DDBJ whole genome shotgun (WGS) entry which is preliminary data.</text>
</comment>
<feature type="signal peptide" evidence="2">
    <location>
        <begin position="1"/>
        <end position="20"/>
    </location>
</feature>
<evidence type="ECO:0000313" key="4">
    <source>
        <dbReference type="Proteomes" id="UP000179221"/>
    </source>
</evidence>
<dbReference type="Pfam" id="PF12389">
    <property type="entry name" value="Peptidase_M73"/>
    <property type="match status" value="1"/>
</dbReference>
<proteinExistence type="predicted"/>
<dbReference type="Proteomes" id="UP000179221">
    <property type="component" value="Unassembled WGS sequence"/>
</dbReference>
<feature type="compositionally biased region" description="Low complexity" evidence="1">
    <location>
        <begin position="142"/>
        <end position="153"/>
    </location>
</feature>
<dbReference type="InterPro" id="IPR022121">
    <property type="entry name" value="Peptidase_M73_camelysin"/>
</dbReference>
<sequence>MKRILLSVFAIALVVGSVVGATTAFFSDEETSTGNILAAGALDLKVDNTCYYNGRTCVLNESTEDPTDRVWEGTDEPCFCTWELKDLAEGDVFFALRDLKPGDYEEDTISLHVDNDSWACVDINTTENSDNGITEPEDEVDSLPGDGSDGTPDGDLAQELNFIFWRDDGDNILEREEEVLTSGPASNVLNDVRWALADSETGQPLIGGEEEVQYIGKAFCFGTLTEAPLTPGDYPDGPAGDNNANQTPGEPEDGGFNCDGTEVGNISQTDLLMGDIVFEAVQARHNDDFLCNLTPTSTPTPLPL</sequence>
<keyword evidence="2" id="KW-0732">Signal</keyword>
<name>A0A1F7YI07_9BACT</name>
<evidence type="ECO:0000256" key="2">
    <source>
        <dbReference type="SAM" id="SignalP"/>
    </source>
</evidence>
<feature type="region of interest" description="Disordered" evidence="1">
    <location>
        <begin position="124"/>
        <end position="153"/>
    </location>
</feature>
<dbReference type="InterPro" id="IPR023833">
    <property type="entry name" value="Signal_pept_SipW-depend-type"/>
</dbReference>
<dbReference type="NCBIfam" id="TIGR04088">
    <property type="entry name" value="cognate_SipW"/>
    <property type="match status" value="1"/>
</dbReference>
<organism evidence="3 4">
    <name type="scientific">Candidatus Woesebacteria bacterium RIFCSPHIGHO2_01_FULL_40_22</name>
    <dbReference type="NCBI Taxonomy" id="1802499"/>
    <lineage>
        <taxon>Bacteria</taxon>
        <taxon>Candidatus Woeseibacteriota</taxon>
    </lineage>
</organism>
<reference evidence="3 4" key="1">
    <citation type="journal article" date="2016" name="Nat. Commun.">
        <title>Thousands of microbial genomes shed light on interconnected biogeochemical processes in an aquifer system.</title>
        <authorList>
            <person name="Anantharaman K."/>
            <person name="Brown C.T."/>
            <person name="Hug L.A."/>
            <person name="Sharon I."/>
            <person name="Castelle C.J."/>
            <person name="Probst A.J."/>
            <person name="Thomas B.C."/>
            <person name="Singh A."/>
            <person name="Wilkins M.J."/>
            <person name="Karaoz U."/>
            <person name="Brodie E.L."/>
            <person name="Williams K.H."/>
            <person name="Hubbard S.S."/>
            <person name="Banfield J.F."/>
        </authorList>
    </citation>
    <scope>NUCLEOTIDE SEQUENCE [LARGE SCALE GENOMIC DNA]</scope>
</reference>
<dbReference type="EMBL" id="MGGL01000008">
    <property type="protein sequence ID" value="OGM26981.1"/>
    <property type="molecule type" value="Genomic_DNA"/>
</dbReference>
<feature type="chain" id="PRO_5009533807" description="von Willebrand factor type A" evidence="2">
    <location>
        <begin position="21"/>
        <end position="304"/>
    </location>
</feature>
<accession>A0A1F7YI07</accession>
<feature type="region of interest" description="Disordered" evidence="1">
    <location>
        <begin position="229"/>
        <end position="256"/>
    </location>
</feature>
<evidence type="ECO:0000256" key="1">
    <source>
        <dbReference type="SAM" id="MobiDB-lite"/>
    </source>
</evidence>
<protein>
    <recommendedName>
        <fullName evidence="5">von Willebrand factor type A</fullName>
    </recommendedName>
</protein>
<gene>
    <name evidence="3" type="ORF">A2628_06075</name>
</gene>
<evidence type="ECO:0000313" key="3">
    <source>
        <dbReference type="EMBL" id="OGM26981.1"/>
    </source>
</evidence>
<evidence type="ECO:0008006" key="5">
    <source>
        <dbReference type="Google" id="ProtNLM"/>
    </source>
</evidence>